<dbReference type="Proteomes" id="UP001240236">
    <property type="component" value="Unassembled WGS sequence"/>
</dbReference>
<dbReference type="PROSITE" id="PS50043">
    <property type="entry name" value="HTH_LUXR_2"/>
    <property type="match status" value="1"/>
</dbReference>
<keyword evidence="5" id="KW-1185">Reference proteome</keyword>
<dbReference type="InterPro" id="IPR016032">
    <property type="entry name" value="Sig_transdc_resp-reg_C-effctor"/>
</dbReference>
<reference evidence="4 5" key="1">
    <citation type="submission" date="2023-07" db="EMBL/GenBank/DDBJ databases">
        <title>Sequencing the genomes of 1000 actinobacteria strains.</title>
        <authorList>
            <person name="Klenk H.-P."/>
        </authorList>
    </citation>
    <scope>NUCLEOTIDE SEQUENCE [LARGE SCALE GENOMIC DNA]</scope>
    <source>
        <strain evidence="4 5">DSM 44709</strain>
    </source>
</reference>
<dbReference type="PANTHER" id="PTHR16305:SF35">
    <property type="entry name" value="TRANSCRIPTIONAL ACTIVATOR DOMAIN"/>
    <property type="match status" value="1"/>
</dbReference>
<dbReference type="GO" id="GO:0006355">
    <property type="term" value="P:regulation of DNA-templated transcription"/>
    <property type="evidence" value="ECO:0007669"/>
    <property type="project" value="InterPro"/>
</dbReference>
<dbReference type="Gene3D" id="1.10.10.10">
    <property type="entry name" value="Winged helix-like DNA-binding domain superfamily/Winged helix DNA-binding domain"/>
    <property type="match status" value="1"/>
</dbReference>
<feature type="domain" description="HTH luxR-type" evidence="3">
    <location>
        <begin position="844"/>
        <end position="909"/>
    </location>
</feature>
<evidence type="ECO:0000256" key="1">
    <source>
        <dbReference type="ARBA" id="ARBA00022741"/>
    </source>
</evidence>
<dbReference type="PANTHER" id="PTHR16305">
    <property type="entry name" value="TESTICULAR SOLUBLE ADENYLYL CYCLASE"/>
    <property type="match status" value="1"/>
</dbReference>
<dbReference type="SUPFAM" id="SSF52540">
    <property type="entry name" value="P-loop containing nucleoside triphosphate hydrolases"/>
    <property type="match status" value="1"/>
</dbReference>
<dbReference type="RefSeq" id="WP_307237168.1">
    <property type="nucleotide sequence ID" value="NZ_JAUSUZ010000001.1"/>
</dbReference>
<dbReference type="SMART" id="SM00421">
    <property type="entry name" value="HTH_LUXR"/>
    <property type="match status" value="1"/>
</dbReference>
<dbReference type="InterPro" id="IPR003593">
    <property type="entry name" value="AAA+_ATPase"/>
</dbReference>
<evidence type="ECO:0000259" key="3">
    <source>
        <dbReference type="PROSITE" id="PS50043"/>
    </source>
</evidence>
<evidence type="ECO:0000313" key="4">
    <source>
        <dbReference type="EMBL" id="MDQ0365047.1"/>
    </source>
</evidence>
<dbReference type="SUPFAM" id="SSF46894">
    <property type="entry name" value="C-terminal effector domain of the bipartite response regulators"/>
    <property type="match status" value="1"/>
</dbReference>
<dbReference type="GO" id="GO:0003677">
    <property type="term" value="F:DNA binding"/>
    <property type="evidence" value="ECO:0007669"/>
    <property type="project" value="UniProtKB-KW"/>
</dbReference>
<dbReference type="SMART" id="SM00382">
    <property type="entry name" value="AAA"/>
    <property type="match status" value="1"/>
</dbReference>
<dbReference type="InterPro" id="IPR041664">
    <property type="entry name" value="AAA_16"/>
</dbReference>
<dbReference type="InterPro" id="IPR027417">
    <property type="entry name" value="P-loop_NTPase"/>
</dbReference>
<dbReference type="InterPro" id="IPR000792">
    <property type="entry name" value="Tscrpt_reg_LuxR_C"/>
</dbReference>
<evidence type="ECO:0000256" key="2">
    <source>
        <dbReference type="ARBA" id="ARBA00022840"/>
    </source>
</evidence>
<protein>
    <submittedName>
        <fullName evidence="4">DNA-binding CsgD family transcriptional regulator</fullName>
    </submittedName>
</protein>
<dbReference type="InterPro" id="IPR036388">
    <property type="entry name" value="WH-like_DNA-bd_sf"/>
</dbReference>
<evidence type="ECO:0000313" key="5">
    <source>
        <dbReference type="Proteomes" id="UP001240236"/>
    </source>
</evidence>
<dbReference type="GO" id="GO:0005524">
    <property type="term" value="F:ATP binding"/>
    <property type="evidence" value="ECO:0007669"/>
    <property type="project" value="UniProtKB-KW"/>
</dbReference>
<dbReference type="EMBL" id="JAUSUZ010000001">
    <property type="protein sequence ID" value="MDQ0365047.1"/>
    <property type="molecule type" value="Genomic_DNA"/>
</dbReference>
<dbReference type="Pfam" id="PF00196">
    <property type="entry name" value="GerE"/>
    <property type="match status" value="1"/>
</dbReference>
<keyword evidence="4" id="KW-0238">DNA-binding</keyword>
<dbReference type="GO" id="GO:0004016">
    <property type="term" value="F:adenylate cyclase activity"/>
    <property type="evidence" value="ECO:0007669"/>
    <property type="project" value="TreeGrafter"/>
</dbReference>
<dbReference type="PRINTS" id="PR00038">
    <property type="entry name" value="HTHLUXR"/>
</dbReference>
<accession>A0AAE3VXD7</accession>
<dbReference type="GO" id="GO:0005737">
    <property type="term" value="C:cytoplasm"/>
    <property type="evidence" value="ECO:0007669"/>
    <property type="project" value="TreeGrafter"/>
</dbReference>
<organism evidence="4 5">
    <name type="scientific">Catenuloplanes indicus</name>
    <dbReference type="NCBI Taxonomy" id="137267"/>
    <lineage>
        <taxon>Bacteria</taxon>
        <taxon>Bacillati</taxon>
        <taxon>Actinomycetota</taxon>
        <taxon>Actinomycetes</taxon>
        <taxon>Micromonosporales</taxon>
        <taxon>Micromonosporaceae</taxon>
        <taxon>Catenuloplanes</taxon>
    </lineage>
</organism>
<proteinExistence type="predicted"/>
<dbReference type="Gene3D" id="3.40.50.300">
    <property type="entry name" value="P-loop containing nucleotide triphosphate hydrolases"/>
    <property type="match status" value="1"/>
</dbReference>
<dbReference type="CDD" id="cd06170">
    <property type="entry name" value="LuxR_C_like"/>
    <property type="match status" value="1"/>
</dbReference>
<name>A0AAE3VXD7_9ACTN</name>
<gene>
    <name evidence="4" type="ORF">J2S42_001716</name>
</gene>
<comment type="caution">
    <text evidence="4">The sequence shown here is derived from an EMBL/GenBank/DDBJ whole genome shotgun (WGS) entry which is preliminary data.</text>
</comment>
<keyword evidence="2" id="KW-0067">ATP-binding</keyword>
<dbReference type="PROSITE" id="PS00622">
    <property type="entry name" value="HTH_LUXR_1"/>
    <property type="match status" value="1"/>
</dbReference>
<dbReference type="Pfam" id="PF13191">
    <property type="entry name" value="AAA_16"/>
    <property type="match status" value="1"/>
</dbReference>
<keyword evidence="1" id="KW-0547">Nucleotide-binding</keyword>
<sequence length="917" mass="96273">MPSSLVGRTAEIAVLAEAIARADAGHGGGLLLTGDPGVGKSALLDAAAEQARQRGARVLRCVGTPSESDRPYAGLRRLLTPVLGTIEAPLPATRQALRAALGDSDEPVTAHRVGLAALQLLTDAAQRAPLTVIADDVQWLDAASCHVLAFVVRRLADDPVLMVAAARAGDLGGNPLAESQLRVVPVNPLDEHAAAVLLDARAPGLPPLVREHLLNAAEGNPLALTELPLAIREERDILATPALPLTERLARSFGDRAAGLPVATRTLLLVMAVNDGDTVAEMLAAASRVTGTPTTLDELAPAERAGLIRTVSGRLVFRHPLVRAAVDRSAAPDLRRAVHAALADLAGDEERRVRHRAAATVGTDEEVAASLERLAVRAVRRGAGFTAEALLERSVTLSPDPHDAIRRALAAVSGHGYGRPATPLLRLAIERADPAAVDPMTRCVLEMLTRAETPDRFTGAPAALTHVARVVSRHGATDPAKALRLLESVGNLAFLADLDEPTRTALLAALDTLPLEPGDPRRTTLMAQISPWERGPAVLASLAGRRPGDATTEADLALGLAALFVGALPTATGFLRSGIDGLRSLGNFANLSWALAYQAWACALLARHPATIAAAGECTRLTGEGGTPRWAMGAALAEAAVSARRGQVAPAHALADRTEATLTDERATPLVALVQLVRGTAGLAAGDPQAALDALLRMFDPHGGAYNRNLRGWGFTDLMDAAALTGRLDAVRDLHAEMTELAARTGSPQLTAATAASAPLLAAAGTAEAAFDRALASGLHDWPWQRGSLLLHYGSWLRRQRRRTEARGPLRAAYEAYESIGAQAWAERAAEELRSAGENVSGLARPAMDTLTSQELQIAQLAAEGLTNREIGDRLYVSPRTVRNHLYNIFPKLGVSSRAELAEVVQATDGGNGIWVT</sequence>
<dbReference type="AlphaFoldDB" id="A0AAE3VXD7"/>